<feature type="domain" description="Protein kinase" evidence="1">
    <location>
        <begin position="1"/>
        <end position="300"/>
    </location>
</feature>
<protein>
    <recommendedName>
        <fullName evidence="1">Protein kinase domain-containing protein</fullName>
    </recommendedName>
</protein>
<sequence>MSTQSTNNLWLVFYHEGFSLRSFLYEVLSKCDSIRYTVSRMYEESERSASLTGGRRWKDLRTSRRGEETLRELMRQLLEGIADCHRRNVTHRDLKPENLILHTLSQGEQADSSSPLLKLADFGSAIDTYALRHLYGKEGPSILDETLDYAPPEVLFGDGVPMSLMRPASYDMWSVGVIFLEIVLGSSKVFQVDARTRAIIDQKLRTSSAAVRQQAYLFRAMIVYCIYPPMPSAKSHSQQSRSALVPSKCSDEHMHELLRSRDPLLLGLPNIWAVKLVRRLLAWNAESRITAERALQHAYFTTDGTGFTCASVGRGKDTSSAWEFEDEAFENCYG</sequence>
<dbReference type="EnsemblProtists" id="EKX46159">
    <property type="protein sequence ID" value="EKX46159"/>
    <property type="gene ID" value="GUITHDRAFT_70869"/>
</dbReference>
<dbReference type="Pfam" id="PF00069">
    <property type="entry name" value="Pkinase"/>
    <property type="match status" value="1"/>
</dbReference>
<dbReference type="Gene3D" id="1.10.510.10">
    <property type="entry name" value="Transferase(Phosphotransferase) domain 1"/>
    <property type="match status" value="1"/>
</dbReference>
<dbReference type="PANTHER" id="PTHR44167">
    <property type="entry name" value="OVARIAN-SPECIFIC SERINE/THREONINE-PROTEIN KINASE LOK-RELATED"/>
    <property type="match status" value="1"/>
</dbReference>
<organism evidence="2">
    <name type="scientific">Guillardia theta (strain CCMP2712)</name>
    <name type="common">Cryptophyte</name>
    <dbReference type="NCBI Taxonomy" id="905079"/>
    <lineage>
        <taxon>Eukaryota</taxon>
        <taxon>Cryptophyceae</taxon>
        <taxon>Pyrenomonadales</taxon>
        <taxon>Geminigeraceae</taxon>
        <taxon>Guillardia</taxon>
    </lineage>
</organism>
<dbReference type="PANTHER" id="PTHR44167:SF30">
    <property type="entry name" value="PHOSPHORYLASE KINASE"/>
    <property type="match status" value="1"/>
</dbReference>
<dbReference type="InterPro" id="IPR008271">
    <property type="entry name" value="Ser/Thr_kinase_AS"/>
</dbReference>
<dbReference type="PaxDb" id="55529-EKX46159"/>
<dbReference type="STRING" id="905079.L1JDG7"/>
<evidence type="ECO:0000313" key="3">
    <source>
        <dbReference type="EnsemblProtists" id="EKX46159"/>
    </source>
</evidence>
<dbReference type="GeneID" id="17302662"/>
<dbReference type="PROSITE" id="PS50011">
    <property type="entry name" value="PROTEIN_KINASE_DOM"/>
    <property type="match status" value="1"/>
</dbReference>
<dbReference type="PROSITE" id="PS00108">
    <property type="entry name" value="PROTEIN_KINASE_ST"/>
    <property type="match status" value="1"/>
</dbReference>
<dbReference type="GO" id="GO:0005634">
    <property type="term" value="C:nucleus"/>
    <property type="evidence" value="ECO:0007669"/>
    <property type="project" value="TreeGrafter"/>
</dbReference>
<dbReference type="OrthoDB" id="10264738at2759"/>
<reference evidence="4" key="2">
    <citation type="submission" date="2012-11" db="EMBL/GenBank/DDBJ databases">
        <authorList>
            <person name="Kuo A."/>
            <person name="Curtis B.A."/>
            <person name="Tanifuji G."/>
            <person name="Burki F."/>
            <person name="Gruber A."/>
            <person name="Irimia M."/>
            <person name="Maruyama S."/>
            <person name="Arias M.C."/>
            <person name="Ball S.G."/>
            <person name="Gile G.H."/>
            <person name="Hirakawa Y."/>
            <person name="Hopkins J.F."/>
            <person name="Rensing S.A."/>
            <person name="Schmutz J."/>
            <person name="Symeonidi A."/>
            <person name="Elias M."/>
            <person name="Eveleigh R.J."/>
            <person name="Herman E.K."/>
            <person name="Klute M.J."/>
            <person name="Nakayama T."/>
            <person name="Obornik M."/>
            <person name="Reyes-Prieto A."/>
            <person name="Armbrust E.V."/>
            <person name="Aves S.J."/>
            <person name="Beiko R.G."/>
            <person name="Coutinho P."/>
            <person name="Dacks J.B."/>
            <person name="Durnford D.G."/>
            <person name="Fast N.M."/>
            <person name="Green B.R."/>
            <person name="Grisdale C."/>
            <person name="Hempe F."/>
            <person name="Henrissat B."/>
            <person name="Hoppner M.P."/>
            <person name="Ishida K.-I."/>
            <person name="Kim E."/>
            <person name="Koreny L."/>
            <person name="Kroth P.G."/>
            <person name="Liu Y."/>
            <person name="Malik S.-B."/>
            <person name="Maier U.G."/>
            <person name="McRose D."/>
            <person name="Mock T."/>
            <person name="Neilson J.A."/>
            <person name="Onodera N.T."/>
            <person name="Poole A.M."/>
            <person name="Pritham E.J."/>
            <person name="Richards T.A."/>
            <person name="Rocap G."/>
            <person name="Roy S.W."/>
            <person name="Sarai C."/>
            <person name="Schaack S."/>
            <person name="Shirato S."/>
            <person name="Slamovits C.H."/>
            <person name="Spencer D.F."/>
            <person name="Suzuki S."/>
            <person name="Worden A.Z."/>
            <person name="Zauner S."/>
            <person name="Barry K."/>
            <person name="Bell C."/>
            <person name="Bharti A.K."/>
            <person name="Crow J.A."/>
            <person name="Grimwood J."/>
            <person name="Kramer R."/>
            <person name="Lindquist E."/>
            <person name="Lucas S."/>
            <person name="Salamov A."/>
            <person name="McFadden G.I."/>
            <person name="Lane C.E."/>
            <person name="Keeling P.J."/>
            <person name="Gray M.W."/>
            <person name="Grigoriev I.V."/>
            <person name="Archibald J.M."/>
        </authorList>
    </citation>
    <scope>NUCLEOTIDE SEQUENCE</scope>
    <source>
        <strain evidence="4">CCMP2712</strain>
    </source>
</reference>
<dbReference type="RefSeq" id="XP_005833139.1">
    <property type="nucleotide sequence ID" value="XM_005833082.1"/>
</dbReference>
<dbReference type="GO" id="GO:0044773">
    <property type="term" value="P:mitotic DNA damage checkpoint signaling"/>
    <property type="evidence" value="ECO:0007669"/>
    <property type="project" value="TreeGrafter"/>
</dbReference>
<dbReference type="InterPro" id="IPR000719">
    <property type="entry name" value="Prot_kinase_dom"/>
</dbReference>
<accession>L1JDG7</accession>
<reference evidence="2 4" key="1">
    <citation type="journal article" date="2012" name="Nature">
        <title>Algal genomes reveal evolutionary mosaicism and the fate of nucleomorphs.</title>
        <authorList>
            <consortium name="DOE Joint Genome Institute"/>
            <person name="Curtis B.A."/>
            <person name="Tanifuji G."/>
            <person name="Burki F."/>
            <person name="Gruber A."/>
            <person name="Irimia M."/>
            <person name="Maruyama S."/>
            <person name="Arias M.C."/>
            <person name="Ball S.G."/>
            <person name="Gile G.H."/>
            <person name="Hirakawa Y."/>
            <person name="Hopkins J.F."/>
            <person name="Kuo A."/>
            <person name="Rensing S.A."/>
            <person name="Schmutz J."/>
            <person name="Symeonidi A."/>
            <person name="Elias M."/>
            <person name="Eveleigh R.J."/>
            <person name="Herman E.K."/>
            <person name="Klute M.J."/>
            <person name="Nakayama T."/>
            <person name="Obornik M."/>
            <person name="Reyes-Prieto A."/>
            <person name="Armbrust E.V."/>
            <person name="Aves S.J."/>
            <person name="Beiko R.G."/>
            <person name="Coutinho P."/>
            <person name="Dacks J.B."/>
            <person name="Durnford D.G."/>
            <person name="Fast N.M."/>
            <person name="Green B.R."/>
            <person name="Grisdale C.J."/>
            <person name="Hempel F."/>
            <person name="Henrissat B."/>
            <person name="Hoppner M.P."/>
            <person name="Ishida K."/>
            <person name="Kim E."/>
            <person name="Koreny L."/>
            <person name="Kroth P.G."/>
            <person name="Liu Y."/>
            <person name="Malik S.B."/>
            <person name="Maier U.G."/>
            <person name="McRose D."/>
            <person name="Mock T."/>
            <person name="Neilson J.A."/>
            <person name="Onodera N.T."/>
            <person name="Poole A.M."/>
            <person name="Pritham E.J."/>
            <person name="Richards T.A."/>
            <person name="Rocap G."/>
            <person name="Roy S.W."/>
            <person name="Sarai C."/>
            <person name="Schaack S."/>
            <person name="Shirato S."/>
            <person name="Slamovits C.H."/>
            <person name="Spencer D.F."/>
            <person name="Suzuki S."/>
            <person name="Worden A.Z."/>
            <person name="Zauner S."/>
            <person name="Barry K."/>
            <person name="Bell C."/>
            <person name="Bharti A.K."/>
            <person name="Crow J.A."/>
            <person name="Grimwood J."/>
            <person name="Kramer R."/>
            <person name="Lindquist E."/>
            <person name="Lucas S."/>
            <person name="Salamov A."/>
            <person name="McFadden G.I."/>
            <person name="Lane C.E."/>
            <person name="Keeling P.J."/>
            <person name="Gray M.W."/>
            <person name="Grigoriev I.V."/>
            <person name="Archibald J.M."/>
        </authorList>
    </citation>
    <scope>NUCLEOTIDE SEQUENCE</scope>
    <source>
        <strain evidence="2 4">CCMP2712</strain>
    </source>
</reference>
<name>L1JDG7_GUITC</name>
<proteinExistence type="predicted"/>
<reference evidence="3" key="3">
    <citation type="submission" date="2015-06" db="UniProtKB">
        <authorList>
            <consortium name="EnsemblProtists"/>
        </authorList>
    </citation>
    <scope>IDENTIFICATION</scope>
</reference>
<dbReference type="EMBL" id="JH992996">
    <property type="protein sequence ID" value="EKX46159.1"/>
    <property type="molecule type" value="Genomic_DNA"/>
</dbReference>
<dbReference type="SUPFAM" id="SSF56112">
    <property type="entry name" value="Protein kinase-like (PK-like)"/>
    <property type="match status" value="1"/>
</dbReference>
<dbReference type="InterPro" id="IPR011009">
    <property type="entry name" value="Kinase-like_dom_sf"/>
</dbReference>
<dbReference type="GO" id="GO:0004674">
    <property type="term" value="F:protein serine/threonine kinase activity"/>
    <property type="evidence" value="ECO:0007669"/>
    <property type="project" value="TreeGrafter"/>
</dbReference>
<dbReference type="HOGENOM" id="CLU_910852_0_0_1"/>
<keyword evidence="4" id="KW-1185">Reference proteome</keyword>
<gene>
    <name evidence="2" type="ORF">GUITHDRAFT_70869</name>
</gene>
<evidence type="ECO:0000313" key="4">
    <source>
        <dbReference type="Proteomes" id="UP000011087"/>
    </source>
</evidence>
<dbReference type="Proteomes" id="UP000011087">
    <property type="component" value="Unassembled WGS sequence"/>
</dbReference>
<dbReference type="OMA" id="VEHFWAS"/>
<dbReference type="AlphaFoldDB" id="L1JDG7"/>
<dbReference type="GO" id="GO:0005524">
    <property type="term" value="F:ATP binding"/>
    <property type="evidence" value="ECO:0007669"/>
    <property type="project" value="InterPro"/>
</dbReference>
<dbReference type="eggNOG" id="KOG0033">
    <property type="taxonomic scope" value="Eukaryota"/>
</dbReference>
<evidence type="ECO:0000313" key="2">
    <source>
        <dbReference type="EMBL" id="EKX46159.1"/>
    </source>
</evidence>
<evidence type="ECO:0000259" key="1">
    <source>
        <dbReference type="PROSITE" id="PS50011"/>
    </source>
</evidence>
<dbReference type="SMART" id="SM00220">
    <property type="entry name" value="S_TKc"/>
    <property type="match status" value="1"/>
</dbReference>
<dbReference type="KEGG" id="gtt:GUITHDRAFT_70869"/>